<organism evidence="1 4">
    <name type="scientific">Lactobacillus selangorensis</name>
    <dbReference type="NCBI Taxonomy" id="81857"/>
    <lineage>
        <taxon>Bacteria</taxon>
        <taxon>Bacillati</taxon>
        <taxon>Bacillota</taxon>
        <taxon>Bacilli</taxon>
        <taxon>Lactobacillales</taxon>
        <taxon>Lactobacillaceae</taxon>
        <taxon>Lactobacillus</taxon>
    </lineage>
</organism>
<dbReference type="RefSeq" id="WP_057770570.1">
    <property type="nucleotide sequence ID" value="NZ_JQAT01000005.1"/>
</dbReference>
<evidence type="ECO:0008006" key="5">
    <source>
        <dbReference type="Google" id="ProtNLM"/>
    </source>
</evidence>
<gene>
    <name evidence="1" type="ORF">IV38_GL001758</name>
    <name evidence="2" type="ORF">IV40_GL001797</name>
</gene>
<dbReference type="PATRIC" id="fig|81857.3.peg.1775"/>
<reference evidence="3 4" key="1">
    <citation type="journal article" date="2015" name="Genome Announc.">
        <title>Expanding the biotechnology potential of lactobacilli through comparative genomics of 213 strains and associated genera.</title>
        <authorList>
            <person name="Sun Z."/>
            <person name="Harris H.M."/>
            <person name="McCann A."/>
            <person name="Guo C."/>
            <person name="Argimon S."/>
            <person name="Zhang W."/>
            <person name="Yang X."/>
            <person name="Jeffery I.B."/>
            <person name="Cooney J.C."/>
            <person name="Kagawa T.F."/>
            <person name="Liu W."/>
            <person name="Song Y."/>
            <person name="Salvetti E."/>
            <person name="Wrobel A."/>
            <person name="Rasinkangas P."/>
            <person name="Parkhill J."/>
            <person name="Rea M.C."/>
            <person name="O'Sullivan O."/>
            <person name="Ritari J."/>
            <person name="Douillard F.P."/>
            <person name="Paul Ross R."/>
            <person name="Yang R."/>
            <person name="Briner A.E."/>
            <person name="Felis G.E."/>
            <person name="de Vos W.M."/>
            <person name="Barrangou R."/>
            <person name="Klaenhammer T.R."/>
            <person name="Caufield P.W."/>
            <person name="Cui Y."/>
            <person name="Zhang H."/>
            <person name="O'Toole P.W."/>
        </authorList>
    </citation>
    <scope>NUCLEOTIDE SEQUENCE [LARGE SCALE GENOMIC DNA]</scope>
    <source>
        <strain evidence="1 4">ATCC BAA-66</strain>
        <strain evidence="2 3">DSM 13344</strain>
    </source>
</reference>
<evidence type="ECO:0000313" key="2">
    <source>
        <dbReference type="EMBL" id="KRN30610.1"/>
    </source>
</evidence>
<proteinExistence type="predicted"/>
<evidence type="ECO:0000313" key="1">
    <source>
        <dbReference type="EMBL" id="KRN27919.1"/>
    </source>
</evidence>
<dbReference type="AlphaFoldDB" id="A0A0R2FH22"/>
<accession>A0A0R2FH22</accession>
<dbReference type="Proteomes" id="UP000051751">
    <property type="component" value="Unassembled WGS sequence"/>
</dbReference>
<comment type="caution">
    <text evidence="1">The sequence shown here is derived from an EMBL/GenBank/DDBJ whole genome shotgun (WGS) entry which is preliminary data.</text>
</comment>
<name>A0A0R2FH22_9LACO</name>
<protein>
    <recommendedName>
        <fullName evidence="5">IpaB EvcA family protein</fullName>
    </recommendedName>
</protein>
<evidence type="ECO:0000313" key="4">
    <source>
        <dbReference type="Proteomes" id="UP000051751"/>
    </source>
</evidence>
<evidence type="ECO:0000313" key="3">
    <source>
        <dbReference type="Proteomes" id="UP000051645"/>
    </source>
</evidence>
<dbReference type="EMBL" id="JQAT01000005">
    <property type="protein sequence ID" value="KRN27919.1"/>
    <property type="molecule type" value="Genomic_DNA"/>
</dbReference>
<dbReference type="EMBL" id="JQAZ01000006">
    <property type="protein sequence ID" value="KRN30610.1"/>
    <property type="molecule type" value="Genomic_DNA"/>
</dbReference>
<dbReference type="OrthoDB" id="2246846at2"/>
<keyword evidence="3" id="KW-1185">Reference proteome</keyword>
<dbReference type="STRING" id="81857.IV38_GL001758"/>
<sequence>MGTQIELQPVVQDLLATVRDHYAGTLDVTFGDQAVGYLRHDQGQQHVKKDGTLAITITDVTNPNYTLSHELLHLLLKLKQFPQPEYLVTTQKPEVDQTLLAISTSLYDSAAHVIIRDIQANDGLLTDQVYDQYAQGMASFLTPETTDGDERIILRILNLLDGLILFADRPLPAAWQHLYPAALSEAQKLYTSLMSRPLDTPFTFRRAYVNLLRQFGELLVQLGYQAVPLDQFVTVMPLLSAHQRRLEVRQVFNILHADLTNRQTGQRAYIGLGSDQQNAFVLPLTNQDNDPEAFKQLYQMTVADFLDKYQIENGAR</sequence>
<dbReference type="Proteomes" id="UP000051645">
    <property type="component" value="Unassembled WGS sequence"/>
</dbReference>